<evidence type="ECO:0000256" key="1">
    <source>
        <dbReference type="ARBA" id="ARBA00005466"/>
    </source>
</evidence>
<dbReference type="InterPro" id="IPR006094">
    <property type="entry name" value="Oxid_FAD_bind_N"/>
</dbReference>
<dbReference type="Pfam" id="PF08031">
    <property type="entry name" value="BBE"/>
    <property type="match status" value="1"/>
</dbReference>
<dbReference type="SUPFAM" id="SSF56176">
    <property type="entry name" value="FAD-binding/transporter-associated domain-like"/>
    <property type="match status" value="1"/>
</dbReference>
<gene>
    <name evidence="7" type="ORF">ASPCAL04622</name>
</gene>
<dbReference type="InterPro" id="IPR050416">
    <property type="entry name" value="FAD-linked_Oxidoreductase"/>
</dbReference>
<evidence type="ECO:0000259" key="6">
    <source>
        <dbReference type="PROSITE" id="PS51387"/>
    </source>
</evidence>
<dbReference type="InterPro" id="IPR016166">
    <property type="entry name" value="FAD-bd_PCMH"/>
</dbReference>
<keyword evidence="2" id="KW-0285">Flavoprotein</keyword>
<dbReference type="PROSITE" id="PS51387">
    <property type="entry name" value="FAD_PCMH"/>
    <property type="match status" value="1"/>
</dbReference>
<protein>
    <recommendedName>
        <fullName evidence="6">FAD-binding PCMH-type domain-containing protein</fullName>
    </recommendedName>
</protein>
<dbReference type="InterPro" id="IPR036318">
    <property type="entry name" value="FAD-bd_PCMH-like_sf"/>
</dbReference>
<reference evidence="8" key="1">
    <citation type="journal article" date="2016" name="Genome Announc.">
        <title>Draft genome sequences of fungus Aspergillus calidoustus.</title>
        <authorList>
            <person name="Horn F."/>
            <person name="Linde J."/>
            <person name="Mattern D.J."/>
            <person name="Walther G."/>
            <person name="Guthke R."/>
            <person name="Scherlach K."/>
            <person name="Martin K."/>
            <person name="Brakhage A.A."/>
            <person name="Petzke L."/>
            <person name="Valiante V."/>
        </authorList>
    </citation>
    <scope>NUCLEOTIDE SEQUENCE [LARGE SCALE GENOMIC DNA]</scope>
    <source>
        <strain evidence="8">SF006504</strain>
    </source>
</reference>
<feature type="domain" description="FAD-binding PCMH-type" evidence="6">
    <location>
        <begin position="97"/>
        <end position="268"/>
    </location>
</feature>
<feature type="chain" id="PRO_5006855592" description="FAD-binding PCMH-type domain-containing protein" evidence="5">
    <location>
        <begin position="20"/>
        <end position="538"/>
    </location>
</feature>
<dbReference type="PANTHER" id="PTHR42973">
    <property type="entry name" value="BINDING OXIDOREDUCTASE, PUTATIVE (AFU_ORTHOLOGUE AFUA_1G17690)-RELATED"/>
    <property type="match status" value="1"/>
</dbReference>
<dbReference type="AlphaFoldDB" id="A0A0U5C5N8"/>
<dbReference type="STRING" id="454130.A0A0U5C5N8"/>
<dbReference type="PANTHER" id="PTHR42973:SF34">
    <property type="entry name" value="FAD BINDING DOMAIN PROTEIN (AFU_ORTHOLOGUE AFUA_3G02770)"/>
    <property type="match status" value="1"/>
</dbReference>
<dbReference type="OMA" id="AQQYVAF"/>
<proteinExistence type="inferred from homology"/>
<dbReference type="GO" id="GO:0016491">
    <property type="term" value="F:oxidoreductase activity"/>
    <property type="evidence" value="ECO:0007669"/>
    <property type="project" value="UniProtKB-KW"/>
</dbReference>
<evidence type="ECO:0000256" key="5">
    <source>
        <dbReference type="SAM" id="SignalP"/>
    </source>
</evidence>
<keyword evidence="5" id="KW-0732">Signal</keyword>
<dbReference type="InterPro" id="IPR016169">
    <property type="entry name" value="FAD-bd_PCMH_sub2"/>
</dbReference>
<dbReference type="Proteomes" id="UP000054771">
    <property type="component" value="Unassembled WGS sequence"/>
</dbReference>
<evidence type="ECO:0000313" key="7">
    <source>
        <dbReference type="EMBL" id="CEL03468.1"/>
    </source>
</evidence>
<dbReference type="Gene3D" id="3.30.465.10">
    <property type="match status" value="1"/>
</dbReference>
<dbReference type="Gene3D" id="3.30.43.10">
    <property type="entry name" value="Uridine Diphospho-n-acetylenolpyruvylglucosamine Reductase, domain 2"/>
    <property type="match status" value="1"/>
</dbReference>
<dbReference type="Pfam" id="PF01565">
    <property type="entry name" value="FAD_binding_4"/>
    <property type="match status" value="1"/>
</dbReference>
<keyword evidence="4" id="KW-0560">Oxidoreductase</keyword>
<feature type="signal peptide" evidence="5">
    <location>
        <begin position="1"/>
        <end position="19"/>
    </location>
</feature>
<comment type="similarity">
    <text evidence="1">Belongs to the oxygen-dependent FAD-linked oxidoreductase family.</text>
</comment>
<organism evidence="7 8">
    <name type="scientific">Aspergillus calidoustus</name>
    <dbReference type="NCBI Taxonomy" id="454130"/>
    <lineage>
        <taxon>Eukaryota</taxon>
        <taxon>Fungi</taxon>
        <taxon>Dikarya</taxon>
        <taxon>Ascomycota</taxon>
        <taxon>Pezizomycotina</taxon>
        <taxon>Eurotiomycetes</taxon>
        <taxon>Eurotiomycetidae</taxon>
        <taxon>Eurotiales</taxon>
        <taxon>Aspergillaceae</taxon>
        <taxon>Aspergillus</taxon>
        <taxon>Aspergillus subgen. Nidulantes</taxon>
    </lineage>
</organism>
<keyword evidence="8" id="KW-1185">Reference proteome</keyword>
<dbReference type="EMBL" id="CDMC01000003">
    <property type="protein sequence ID" value="CEL03468.1"/>
    <property type="molecule type" value="Genomic_DNA"/>
</dbReference>
<sequence length="538" mass="57807">MHPLLAALPLLAVSPVALAQVPSVQDTSFDPRNALSELGIDTSLIPQTSGVCPSQGGAQCRVACSALARIFGSDRVITPNTTAYVNATNAYWSTQQAEVQPACIFVPAVDKHVSALVLISQLTKCPFAAKSGGHAAFTGSSNSDGGITVLFRDLNEVTLSEDRSVASIGPGNTWGDVYTALEPHGLAVVGGRVSDIGVGGLTTGGGISYHSNLYGWALDNVQSFEVVTAIGAIVTASKTKHADLYWALRGGGNNFGLVTKFNLYTIPSPPLYGSTRVYTEDMFPSVVDAFINAANNASRDGNAQQYVAFGQAQGMNIASAELTYIGNISNPAIFRQYRSIPAVMDTSSSRTLAEYCAYVKAQNPVGLREVYWNHSFKLSRDFATWVIEYFFSIVDEIADIPGIMPVLVFQVITEPQIKAMSRFDGNALGVDELSAGGHPLHLPLIACSWQNGQDDDRVYQFISAFYTALSAKAEAMGVHNDFIYMNYASQFQDVISSYGAANKARLQEIASKYDPRHVFQELQPGYFKLAGAPLPNPF</sequence>
<evidence type="ECO:0000313" key="8">
    <source>
        <dbReference type="Proteomes" id="UP000054771"/>
    </source>
</evidence>
<keyword evidence="3" id="KW-0274">FAD</keyword>
<accession>A0A0U5C5N8</accession>
<dbReference type="GO" id="GO:0071949">
    <property type="term" value="F:FAD binding"/>
    <property type="evidence" value="ECO:0007669"/>
    <property type="project" value="InterPro"/>
</dbReference>
<dbReference type="InterPro" id="IPR012951">
    <property type="entry name" value="BBE"/>
</dbReference>
<evidence type="ECO:0000256" key="3">
    <source>
        <dbReference type="ARBA" id="ARBA00022827"/>
    </source>
</evidence>
<evidence type="ECO:0000256" key="4">
    <source>
        <dbReference type="ARBA" id="ARBA00023002"/>
    </source>
</evidence>
<evidence type="ECO:0000256" key="2">
    <source>
        <dbReference type="ARBA" id="ARBA00022630"/>
    </source>
</evidence>
<dbReference type="OrthoDB" id="2151789at2759"/>
<dbReference type="InterPro" id="IPR016167">
    <property type="entry name" value="FAD-bd_PCMH_sub1"/>
</dbReference>
<dbReference type="Gene3D" id="3.40.462.20">
    <property type="match status" value="1"/>
</dbReference>
<name>A0A0U5C5N8_ASPCI</name>